<protein>
    <submittedName>
        <fullName evidence="3">Uncharacterized protein</fullName>
    </submittedName>
</protein>
<feature type="region of interest" description="Disordered" evidence="1">
    <location>
        <begin position="50"/>
        <end position="69"/>
    </location>
</feature>
<accession>A0ABU6W8B5</accession>
<evidence type="ECO:0000313" key="4">
    <source>
        <dbReference type="Proteomes" id="UP001341840"/>
    </source>
</evidence>
<comment type="caution">
    <text evidence="3">The sequence shown here is derived from an EMBL/GenBank/DDBJ whole genome shotgun (WGS) entry which is preliminary data.</text>
</comment>
<dbReference type="Proteomes" id="UP001341840">
    <property type="component" value="Unassembled WGS sequence"/>
</dbReference>
<evidence type="ECO:0000256" key="2">
    <source>
        <dbReference type="SAM" id="SignalP"/>
    </source>
</evidence>
<dbReference type="EMBL" id="JASCZI010181306">
    <property type="protein sequence ID" value="MED6181524.1"/>
    <property type="molecule type" value="Genomic_DNA"/>
</dbReference>
<feature type="signal peptide" evidence="2">
    <location>
        <begin position="1"/>
        <end position="24"/>
    </location>
</feature>
<keyword evidence="2" id="KW-0732">Signal</keyword>
<evidence type="ECO:0000313" key="3">
    <source>
        <dbReference type="EMBL" id="MED6181524.1"/>
    </source>
</evidence>
<organism evidence="3 4">
    <name type="scientific">Stylosanthes scabra</name>
    <dbReference type="NCBI Taxonomy" id="79078"/>
    <lineage>
        <taxon>Eukaryota</taxon>
        <taxon>Viridiplantae</taxon>
        <taxon>Streptophyta</taxon>
        <taxon>Embryophyta</taxon>
        <taxon>Tracheophyta</taxon>
        <taxon>Spermatophyta</taxon>
        <taxon>Magnoliopsida</taxon>
        <taxon>eudicotyledons</taxon>
        <taxon>Gunneridae</taxon>
        <taxon>Pentapetalae</taxon>
        <taxon>rosids</taxon>
        <taxon>fabids</taxon>
        <taxon>Fabales</taxon>
        <taxon>Fabaceae</taxon>
        <taxon>Papilionoideae</taxon>
        <taxon>50 kb inversion clade</taxon>
        <taxon>dalbergioids sensu lato</taxon>
        <taxon>Dalbergieae</taxon>
        <taxon>Pterocarpus clade</taxon>
        <taxon>Stylosanthes</taxon>
    </lineage>
</organism>
<sequence>MLDHWFASFPLLHLSLHLFQLLHCLFPPSLLLPELLLYLPLSSIVALNDPQRGDPRNRTSGGRNPRGRTTRGYFPCSFTSWRWTTDRRGLPCATSPSIIRLRVRSRVSILPRWGSSLLTGGSAIKRAKRRVPRQRRQCYERNLEAYFLASPKRNLREPPLEGVGGVPTRNSDA</sequence>
<evidence type="ECO:0000256" key="1">
    <source>
        <dbReference type="SAM" id="MobiDB-lite"/>
    </source>
</evidence>
<gene>
    <name evidence="3" type="ORF">PIB30_020094</name>
</gene>
<name>A0ABU6W8B5_9FABA</name>
<proteinExistence type="predicted"/>
<feature type="chain" id="PRO_5046591107" evidence="2">
    <location>
        <begin position="25"/>
        <end position="173"/>
    </location>
</feature>
<reference evidence="3 4" key="1">
    <citation type="journal article" date="2023" name="Plants (Basel)">
        <title>Bridging the Gap: Combining Genomics and Transcriptomics Approaches to Understand Stylosanthes scabra, an Orphan Legume from the Brazilian Caatinga.</title>
        <authorList>
            <person name="Ferreira-Neto J.R.C."/>
            <person name="da Silva M.D."/>
            <person name="Binneck E."/>
            <person name="de Melo N.F."/>
            <person name="da Silva R.H."/>
            <person name="de Melo A.L.T.M."/>
            <person name="Pandolfi V."/>
            <person name="Bustamante F.O."/>
            <person name="Brasileiro-Vidal A.C."/>
            <person name="Benko-Iseppon A.M."/>
        </authorList>
    </citation>
    <scope>NUCLEOTIDE SEQUENCE [LARGE SCALE GENOMIC DNA]</scope>
    <source>
        <tissue evidence="3">Leaves</tissue>
    </source>
</reference>
<keyword evidence="4" id="KW-1185">Reference proteome</keyword>